<evidence type="ECO:0000313" key="3">
    <source>
        <dbReference type="EMBL" id="MFC5748826.1"/>
    </source>
</evidence>
<proteinExistence type="predicted"/>
<dbReference type="EMBL" id="JBHSON010000036">
    <property type="protein sequence ID" value="MFC5748826.1"/>
    <property type="molecule type" value="Genomic_DNA"/>
</dbReference>
<comment type="caution">
    <text evidence="3">The sequence shown here is derived from an EMBL/GenBank/DDBJ whole genome shotgun (WGS) entry which is preliminary data.</text>
</comment>
<reference evidence="4" key="1">
    <citation type="journal article" date="2019" name="Int. J. Syst. Evol. Microbiol.">
        <title>The Global Catalogue of Microorganisms (GCM) 10K type strain sequencing project: providing services to taxonomists for standard genome sequencing and annotation.</title>
        <authorList>
            <consortium name="The Broad Institute Genomics Platform"/>
            <consortium name="The Broad Institute Genome Sequencing Center for Infectious Disease"/>
            <person name="Wu L."/>
            <person name="Ma J."/>
        </authorList>
    </citation>
    <scope>NUCLEOTIDE SEQUENCE [LARGE SCALE GENOMIC DNA]</scope>
    <source>
        <strain evidence="4">KCTC 42087</strain>
    </source>
</reference>
<evidence type="ECO:0000256" key="1">
    <source>
        <dbReference type="SAM" id="MobiDB-lite"/>
    </source>
</evidence>
<keyword evidence="4" id="KW-1185">Reference proteome</keyword>
<gene>
    <name evidence="3" type="ORF">ACFPZN_24695</name>
</gene>
<feature type="region of interest" description="Disordered" evidence="1">
    <location>
        <begin position="69"/>
        <end position="95"/>
    </location>
</feature>
<dbReference type="Proteomes" id="UP001596074">
    <property type="component" value="Unassembled WGS sequence"/>
</dbReference>
<dbReference type="RefSeq" id="WP_378284514.1">
    <property type="nucleotide sequence ID" value="NZ_JBHSON010000036.1"/>
</dbReference>
<feature type="domain" description="Cysteine-rich CPCC" evidence="2">
    <location>
        <begin position="14"/>
        <end position="87"/>
    </location>
</feature>
<accession>A0ABW1A101</accession>
<dbReference type="Pfam" id="PF14206">
    <property type="entry name" value="Cys_rich_CPCC"/>
    <property type="match status" value="1"/>
</dbReference>
<name>A0ABW1A101_9ACTN</name>
<dbReference type="InterPro" id="IPR025983">
    <property type="entry name" value="Cys_rich_CPCC"/>
</dbReference>
<protein>
    <submittedName>
        <fullName evidence="3">CPCC family cysteine-rich protein</fullName>
    </submittedName>
</protein>
<sequence>MVDNVSRPPRGEPYACPCCGFLTLERRGWYEICPVCCWEDVGQDDHNADEYQGGPNHVTLTEARRNFATLGVSDPRRLPHGRDPYPHERPLGKKE</sequence>
<evidence type="ECO:0000313" key="4">
    <source>
        <dbReference type="Proteomes" id="UP001596074"/>
    </source>
</evidence>
<evidence type="ECO:0000259" key="2">
    <source>
        <dbReference type="Pfam" id="PF14206"/>
    </source>
</evidence>
<feature type="compositionally biased region" description="Basic and acidic residues" evidence="1">
    <location>
        <begin position="74"/>
        <end position="95"/>
    </location>
</feature>
<organism evidence="3 4">
    <name type="scientific">Actinomadura rugatobispora</name>
    <dbReference type="NCBI Taxonomy" id="1994"/>
    <lineage>
        <taxon>Bacteria</taxon>
        <taxon>Bacillati</taxon>
        <taxon>Actinomycetota</taxon>
        <taxon>Actinomycetes</taxon>
        <taxon>Streptosporangiales</taxon>
        <taxon>Thermomonosporaceae</taxon>
        <taxon>Actinomadura</taxon>
    </lineage>
</organism>